<feature type="domain" description="HMA" evidence="2">
    <location>
        <begin position="2"/>
        <end position="67"/>
    </location>
</feature>
<organism evidence="3 4">
    <name type="scientific">Methanimicrococcus hongohii</name>
    <dbReference type="NCBI Taxonomy" id="3028295"/>
    <lineage>
        <taxon>Archaea</taxon>
        <taxon>Methanobacteriati</taxon>
        <taxon>Methanobacteriota</taxon>
        <taxon>Stenosarchaea group</taxon>
        <taxon>Methanomicrobia</taxon>
        <taxon>Methanosarcinales</taxon>
        <taxon>Methanosarcinaceae</taxon>
        <taxon>Methanimicrococcus</taxon>
    </lineage>
</organism>
<dbReference type="InterPro" id="IPR017969">
    <property type="entry name" value="Heavy-metal-associated_CS"/>
</dbReference>
<dbReference type="PROSITE" id="PS50846">
    <property type="entry name" value="HMA_2"/>
    <property type="match status" value="1"/>
</dbReference>
<dbReference type="Gene3D" id="3.30.70.100">
    <property type="match status" value="1"/>
</dbReference>
<dbReference type="AlphaFoldDB" id="A0AA96ZSY6"/>
<dbReference type="KEGG" id="mehf:MmiHf6_12540"/>
<proteinExistence type="predicted"/>
<dbReference type="InterPro" id="IPR036163">
    <property type="entry name" value="HMA_dom_sf"/>
</dbReference>
<dbReference type="RefSeq" id="WP_316557100.1">
    <property type="nucleotide sequence ID" value="NZ_CP131059.1"/>
</dbReference>
<dbReference type="PANTHER" id="PTHR46594">
    <property type="entry name" value="P-TYPE CATION-TRANSPORTING ATPASE"/>
    <property type="match status" value="1"/>
</dbReference>
<evidence type="ECO:0000313" key="4">
    <source>
        <dbReference type="Proteomes" id="UP001302978"/>
    </source>
</evidence>
<dbReference type="SUPFAM" id="SSF55008">
    <property type="entry name" value="HMA, heavy metal-associated domain"/>
    <property type="match status" value="1"/>
</dbReference>
<dbReference type="InterPro" id="IPR006121">
    <property type="entry name" value="HMA_dom"/>
</dbReference>
<evidence type="ECO:0000313" key="3">
    <source>
        <dbReference type="EMBL" id="WNY23930.1"/>
    </source>
</evidence>
<sequence>MDTVTFKVGGMTCGHCQRRVEDALKDVDGVSKATVNLEKGEATIEYDGFKTNPDTLKKAVASAGYEV</sequence>
<accession>A0AA96ZSY6</accession>
<dbReference type="EMBL" id="CP131059">
    <property type="protein sequence ID" value="WNY23930.1"/>
    <property type="molecule type" value="Genomic_DNA"/>
</dbReference>
<reference evidence="3 4" key="1">
    <citation type="submission" date="2023-07" db="EMBL/GenBank/DDBJ databases">
        <title>Closed genoem sequence of Methanomicrococcus sp. Hf6.</title>
        <authorList>
            <person name="Poehlein A."/>
            <person name="Protasov E."/>
            <person name="Platt K."/>
            <person name="Reeh H."/>
            <person name="Daniel R."/>
            <person name="Brune A."/>
        </authorList>
    </citation>
    <scope>NUCLEOTIDE SEQUENCE [LARGE SCALE GENOMIC DNA]</scope>
    <source>
        <strain evidence="3 4">Hf6</strain>
    </source>
</reference>
<dbReference type="PRINTS" id="PR00946">
    <property type="entry name" value="HGSCAVENGER"/>
</dbReference>
<evidence type="ECO:0000259" key="2">
    <source>
        <dbReference type="PROSITE" id="PS50846"/>
    </source>
</evidence>
<dbReference type="Pfam" id="PF00403">
    <property type="entry name" value="HMA"/>
    <property type="match status" value="1"/>
</dbReference>
<dbReference type="PROSITE" id="PS01047">
    <property type="entry name" value="HMA_1"/>
    <property type="match status" value="1"/>
</dbReference>
<dbReference type="InterPro" id="IPR001802">
    <property type="entry name" value="MerP/CopZ"/>
</dbReference>
<dbReference type="CDD" id="cd00371">
    <property type="entry name" value="HMA"/>
    <property type="match status" value="1"/>
</dbReference>
<dbReference type="GeneID" id="85195834"/>
<keyword evidence="4" id="KW-1185">Reference proteome</keyword>
<keyword evidence="1" id="KW-0479">Metal-binding</keyword>
<name>A0AA96ZSY6_9EURY</name>
<gene>
    <name evidence="3" type="primary">copZ</name>
    <name evidence="3" type="ORF">MmiHf6_12540</name>
</gene>
<evidence type="ECO:0000256" key="1">
    <source>
        <dbReference type="ARBA" id="ARBA00022723"/>
    </source>
</evidence>
<dbReference type="GO" id="GO:0046872">
    <property type="term" value="F:metal ion binding"/>
    <property type="evidence" value="ECO:0007669"/>
    <property type="project" value="UniProtKB-KW"/>
</dbReference>
<dbReference type="FunFam" id="3.30.70.100:FF:000005">
    <property type="entry name" value="Copper-exporting P-type ATPase A"/>
    <property type="match status" value="1"/>
</dbReference>
<dbReference type="PANTHER" id="PTHR46594:SF4">
    <property type="entry name" value="P-TYPE CATION-TRANSPORTING ATPASE"/>
    <property type="match status" value="1"/>
</dbReference>
<dbReference type="Proteomes" id="UP001302978">
    <property type="component" value="Chromosome"/>
</dbReference>
<protein>
    <submittedName>
        <fullName evidence="3">Copper chaperone CopZ</fullName>
    </submittedName>
</protein>